<protein>
    <submittedName>
        <fullName evidence="1">Uncharacterized protein</fullName>
    </submittedName>
</protein>
<proteinExistence type="predicted"/>
<reference evidence="1" key="1">
    <citation type="submission" date="2014-05" db="EMBL/GenBank/DDBJ databases">
        <title>The transcriptome of the halophilic microalga Tetraselmis sp. GSL018 isolated from the Great Salt Lake, Utah.</title>
        <authorList>
            <person name="Jinkerson R.E."/>
            <person name="D'Adamo S."/>
            <person name="Posewitz M.C."/>
        </authorList>
    </citation>
    <scope>NUCLEOTIDE SEQUENCE</scope>
    <source>
        <strain evidence="1">GSL018</strain>
    </source>
</reference>
<dbReference type="AlphaFoldDB" id="A0A061R5F9"/>
<accession>A0A061R5F9</accession>
<name>A0A061R5F9_9CHLO</name>
<evidence type="ECO:0000313" key="1">
    <source>
        <dbReference type="EMBL" id="JAC65930.1"/>
    </source>
</evidence>
<feature type="non-terminal residue" evidence="1">
    <location>
        <position position="1"/>
    </location>
</feature>
<organism evidence="1">
    <name type="scientific">Tetraselmis sp. GSL018</name>
    <dbReference type="NCBI Taxonomy" id="582737"/>
    <lineage>
        <taxon>Eukaryota</taxon>
        <taxon>Viridiplantae</taxon>
        <taxon>Chlorophyta</taxon>
        <taxon>core chlorophytes</taxon>
        <taxon>Chlorodendrophyceae</taxon>
        <taxon>Chlorodendrales</taxon>
        <taxon>Chlorodendraceae</taxon>
        <taxon>Tetraselmis</taxon>
    </lineage>
</organism>
<sequence length="60" mass="6690">PYSGATELECVYKKFSSSLKLTKQKGKPKTGEAGKRERQQTKIAIQCPVSTSSVFKPRKE</sequence>
<gene>
    <name evidence="1" type="ORF">TSPGSL018_14893</name>
</gene>
<dbReference type="EMBL" id="GBEZ01020765">
    <property type="protein sequence ID" value="JAC65930.1"/>
    <property type="molecule type" value="Transcribed_RNA"/>
</dbReference>